<dbReference type="RefSeq" id="WP_205279451.1">
    <property type="nucleotide sequence ID" value="NZ_JAFFPU010000033.1"/>
</dbReference>
<protein>
    <submittedName>
        <fullName evidence="1">Acylneuraminate cytidylyltransferase family protein</fullName>
    </submittedName>
</protein>
<organism evidence="1 2">
    <name type="scientific">Leptospira ainlahdjerensis</name>
    <dbReference type="NCBI Taxonomy" id="2810033"/>
    <lineage>
        <taxon>Bacteria</taxon>
        <taxon>Pseudomonadati</taxon>
        <taxon>Spirochaetota</taxon>
        <taxon>Spirochaetia</taxon>
        <taxon>Leptospirales</taxon>
        <taxon>Leptospiraceae</taxon>
        <taxon>Leptospira</taxon>
    </lineage>
</organism>
<keyword evidence="2" id="KW-1185">Reference proteome</keyword>
<dbReference type="PANTHER" id="PTHR21485:SF3">
    <property type="entry name" value="N-ACYLNEURAMINATE CYTIDYLYLTRANSFERASE"/>
    <property type="match status" value="1"/>
</dbReference>
<dbReference type="InterPro" id="IPR029044">
    <property type="entry name" value="Nucleotide-diphossugar_trans"/>
</dbReference>
<evidence type="ECO:0000313" key="2">
    <source>
        <dbReference type="Proteomes" id="UP000724686"/>
    </source>
</evidence>
<name>A0ABS2UAB8_9LEPT</name>
<gene>
    <name evidence="1" type="ORF">JWG45_09145</name>
</gene>
<dbReference type="PANTHER" id="PTHR21485">
    <property type="entry name" value="HAD SUPERFAMILY MEMBERS CMAS AND KDSC"/>
    <property type="match status" value="1"/>
</dbReference>
<keyword evidence="1" id="KW-0808">Transferase</keyword>
<reference evidence="1 2" key="1">
    <citation type="submission" date="2021-02" db="EMBL/GenBank/DDBJ databases">
        <title>Leptospira ainlahdjerensis sp. nov., Leptospira ainazelensis sp. nov., Leptospira abararensis sp. nov. and Leptospira chreensis sp. nov., four new species isolated from water sources in Algeria.</title>
        <authorList>
            <person name="Amara Korba A."/>
            <person name="Kainiu M."/>
            <person name="Vincent A.T."/>
            <person name="Mariet J.-F."/>
            <person name="Veyrier F.J."/>
            <person name="Goarant C."/>
            <person name="Picardeau M."/>
        </authorList>
    </citation>
    <scope>NUCLEOTIDE SEQUENCE [LARGE SCALE GENOMIC DNA]</scope>
    <source>
        <strain evidence="1 2">201903070</strain>
    </source>
</reference>
<accession>A0ABS2UAB8</accession>
<comment type="caution">
    <text evidence="1">The sequence shown here is derived from an EMBL/GenBank/DDBJ whole genome shotgun (WGS) entry which is preliminary data.</text>
</comment>
<dbReference type="Pfam" id="PF02348">
    <property type="entry name" value="CTP_transf_3"/>
    <property type="match status" value="1"/>
</dbReference>
<dbReference type="SUPFAM" id="SSF53448">
    <property type="entry name" value="Nucleotide-diphospho-sugar transferases"/>
    <property type="match status" value="1"/>
</dbReference>
<sequence length="229" mass="26144">MNTVAVILARGGSKGLPKKNILDFNGKPLIAWTIEQCLNAKKIDSVWVSSDSDEILSISENFGAKRIKRPDEFSNDTATSESAWIHAIDTIELEGGKVDRVVAPQVTSPLRESSDIEKALFLFDQNGFDSMFSASVAEDLYFWERTANGELNSVNYDWKNRKRRQDHSPQYIENGSFYIFTPETIRKNQNRFGKNIGMVEMEFWKMFEIDSAETFKLCQAIMNSFLQTK</sequence>
<dbReference type="Proteomes" id="UP000724686">
    <property type="component" value="Unassembled WGS sequence"/>
</dbReference>
<evidence type="ECO:0000313" key="1">
    <source>
        <dbReference type="EMBL" id="MBM9577316.1"/>
    </source>
</evidence>
<dbReference type="InterPro" id="IPR003329">
    <property type="entry name" value="Cytidylyl_trans"/>
</dbReference>
<dbReference type="EMBL" id="JAFFPU010000033">
    <property type="protein sequence ID" value="MBM9577316.1"/>
    <property type="molecule type" value="Genomic_DNA"/>
</dbReference>
<keyword evidence="1" id="KW-0548">Nucleotidyltransferase</keyword>
<dbReference type="GO" id="GO:0016779">
    <property type="term" value="F:nucleotidyltransferase activity"/>
    <property type="evidence" value="ECO:0007669"/>
    <property type="project" value="UniProtKB-KW"/>
</dbReference>
<dbReference type="InterPro" id="IPR050793">
    <property type="entry name" value="CMP-NeuNAc_synthase"/>
</dbReference>
<dbReference type="Gene3D" id="3.90.550.10">
    <property type="entry name" value="Spore Coat Polysaccharide Biosynthesis Protein SpsA, Chain A"/>
    <property type="match status" value="1"/>
</dbReference>
<proteinExistence type="predicted"/>
<dbReference type="CDD" id="cd02513">
    <property type="entry name" value="CMP-NeuAc_Synthase"/>
    <property type="match status" value="1"/>
</dbReference>